<feature type="non-terminal residue" evidence="7">
    <location>
        <position position="1"/>
    </location>
</feature>
<sequence>SKGFCVNRQILEERIFVFDKCLKFWSGHCVECYAGYHLTSDGLSCVACTDKNALRCNNEDTPIQCNSFFVLSDGTCTPRTLNDGCLSYENFKCLKCANSKAVTYPEGNCATCGDEKCVSCAKQNSEEKCLICDNSKLNGNICEFPLNSKSSTTAGIVDCDEGYVLKSNVCYSCGEIFGPCKKCTLTECLTCEIDNVLEDGKCVSSNCKTVIDGICESCQAKNEFNNKTNCEVIEEKCVAYDGVGNCISCSSGLQLSNGKCSNTKGDNCQDANEFGCFSCESGNFLNTEKTCQPCSNECGTCVDTGEFCLVCKNLSYTKNLISHSCLQNEELQNTCEIFSQFGCLVCKSGYFMNNFTCVRCVDNCQYCRDSNECVECADDSYLTPTNQCKRISLVIGCSSEVDKNFGCTKCRVGYYLKDRDCTECDLSCVSCNMYTCNECIADNVIVDSTCIPYTLITNCLEARNSKCSKCSIYYKTSKDGSYCEKYTPAWLVIVIVFAILVMFVLFVALLLIASLVLLKKMKERRMKKQINLFKIKKSNKNLRQCANIVIDKLVVFCDEEEEPLVLPVKSQTEDNVTVGNISKYPVKFSFAIANGLEDKFTLETSPSSFTLKKGMACTFKFFLQPKCSCTINEEITLSCTDLKTCKITEIKIRLNARTKQTTILDFDDIDIEKKIGEGGFGVVYKGVFKEKPVAVKIMKDLNLTDESIQEFEKEVEMLDKFRCEYIVHFYGAVFIPTKICMVTEFADYGSVKDFMDKHPKKIRKSMRVKIMLDAAKGIQYLHNNGIIHRDIKPDNILLFSLQPNVQINAKLTDFGSSRNVNMLLTNMTFTKGIGTPIYMAPEVLCGGKKYKIFADIFSYGITLYEVMNWGGLYPLDQFPFPWSVAEFVNQGKRLPKPHKMNQWTYDLISKCWLDEPKDRIKINDLVECLQTNLEKCLKEEEVKKPVVTVSTF</sequence>
<dbReference type="EC" id="2.7.11.25" evidence="7"/>
<dbReference type="PROSITE" id="PS00107">
    <property type="entry name" value="PROTEIN_KINASE_ATP"/>
    <property type="match status" value="1"/>
</dbReference>
<keyword evidence="8" id="KW-1185">Reference proteome</keyword>
<proteinExistence type="predicted"/>
<feature type="domain" description="Protein kinase" evidence="6">
    <location>
        <begin position="669"/>
        <end position="933"/>
    </location>
</feature>
<dbReference type="GeneID" id="14885938"/>
<dbReference type="RefSeq" id="XP_004253749.1">
    <property type="nucleotide sequence ID" value="XM_004253701.1"/>
</dbReference>
<dbReference type="InterPro" id="IPR017441">
    <property type="entry name" value="Protein_kinase_ATP_BS"/>
</dbReference>
<evidence type="ECO:0000256" key="1">
    <source>
        <dbReference type="ARBA" id="ARBA00022527"/>
    </source>
</evidence>
<dbReference type="InterPro" id="IPR011009">
    <property type="entry name" value="Kinase-like_dom_sf"/>
</dbReference>
<dbReference type="Gene3D" id="1.10.510.10">
    <property type="entry name" value="Transferase(Phosphotransferase) domain 1"/>
    <property type="match status" value="1"/>
</dbReference>
<dbReference type="AlphaFoldDB" id="A0A0A1U2T7"/>
<dbReference type="InterPro" id="IPR009030">
    <property type="entry name" value="Growth_fac_rcpt_cys_sf"/>
</dbReference>
<evidence type="ECO:0000256" key="2">
    <source>
        <dbReference type="ARBA" id="ARBA00022741"/>
    </source>
</evidence>
<dbReference type="Pfam" id="PF07714">
    <property type="entry name" value="PK_Tyr_Ser-Thr"/>
    <property type="match status" value="1"/>
</dbReference>
<dbReference type="PROSITE" id="PS50011">
    <property type="entry name" value="PROTEIN_KINASE_DOM"/>
    <property type="match status" value="1"/>
</dbReference>
<dbReference type="GO" id="GO:0004709">
    <property type="term" value="F:MAP kinase kinase kinase activity"/>
    <property type="evidence" value="ECO:0007669"/>
    <property type="project" value="UniProtKB-EC"/>
</dbReference>
<evidence type="ECO:0000313" key="8">
    <source>
        <dbReference type="Proteomes" id="UP000014680"/>
    </source>
</evidence>
<dbReference type="InterPro" id="IPR006212">
    <property type="entry name" value="Furin_repeat"/>
</dbReference>
<keyword evidence="5" id="KW-0472">Membrane</keyword>
<dbReference type="SUPFAM" id="SSF56112">
    <property type="entry name" value="Protein kinase-like (PK-like)"/>
    <property type="match status" value="1"/>
</dbReference>
<dbReference type="Proteomes" id="UP000014680">
    <property type="component" value="Unassembled WGS sequence"/>
</dbReference>
<evidence type="ECO:0000256" key="3">
    <source>
        <dbReference type="ARBA" id="ARBA00022840"/>
    </source>
</evidence>
<dbReference type="SMART" id="SM00220">
    <property type="entry name" value="S_TKc"/>
    <property type="match status" value="1"/>
</dbReference>
<reference evidence="7 8" key="1">
    <citation type="submission" date="2012-10" db="EMBL/GenBank/DDBJ databases">
        <authorList>
            <person name="Zafar N."/>
            <person name="Inman J."/>
            <person name="Hall N."/>
            <person name="Lorenzi H."/>
            <person name="Caler E."/>
        </authorList>
    </citation>
    <scope>NUCLEOTIDE SEQUENCE [LARGE SCALE GENOMIC DNA]</scope>
    <source>
        <strain evidence="7 8">IP1</strain>
    </source>
</reference>
<evidence type="ECO:0000259" key="6">
    <source>
        <dbReference type="PROSITE" id="PS50011"/>
    </source>
</evidence>
<dbReference type="InterPro" id="IPR008271">
    <property type="entry name" value="Ser/Thr_kinase_AS"/>
</dbReference>
<dbReference type="SMART" id="SM00261">
    <property type="entry name" value="FU"/>
    <property type="match status" value="3"/>
</dbReference>
<dbReference type="InterPro" id="IPR053215">
    <property type="entry name" value="TKL_Ser/Thr_kinase"/>
</dbReference>
<evidence type="ECO:0000256" key="5">
    <source>
        <dbReference type="SAM" id="Phobius"/>
    </source>
</evidence>
<keyword evidence="7" id="KW-0808">Transferase</keyword>
<protein>
    <submittedName>
        <fullName evidence="7">Protein serine/threonine kinase, putative</fullName>
        <ecNumber evidence="7">2.7.11.25</ecNumber>
    </submittedName>
</protein>
<dbReference type="InterPro" id="IPR001245">
    <property type="entry name" value="Ser-Thr/Tyr_kinase_cat_dom"/>
</dbReference>
<keyword evidence="7" id="KW-0418">Kinase</keyword>
<dbReference type="PRINTS" id="PR00109">
    <property type="entry name" value="TYRKINASE"/>
</dbReference>
<gene>
    <name evidence="7" type="ORF">EIN_317470</name>
</gene>
<dbReference type="SUPFAM" id="SSF57184">
    <property type="entry name" value="Growth factor receptor domain"/>
    <property type="match status" value="4"/>
</dbReference>
<dbReference type="EMBL" id="KB206890">
    <property type="protein sequence ID" value="ELP86978.1"/>
    <property type="molecule type" value="Genomic_DNA"/>
</dbReference>
<dbReference type="InterPro" id="IPR013783">
    <property type="entry name" value="Ig-like_fold"/>
</dbReference>
<keyword evidence="3 4" id="KW-0067">ATP-binding</keyword>
<accession>A0A0A1U2T7</accession>
<name>A0A0A1U2T7_ENTIV</name>
<dbReference type="GO" id="GO:0005524">
    <property type="term" value="F:ATP binding"/>
    <property type="evidence" value="ECO:0007669"/>
    <property type="project" value="UniProtKB-UniRule"/>
</dbReference>
<dbReference type="Gene3D" id="3.30.200.20">
    <property type="entry name" value="Phosphorylase Kinase, domain 1"/>
    <property type="match status" value="1"/>
</dbReference>
<feature type="transmembrane region" description="Helical" evidence="5">
    <location>
        <begin position="489"/>
        <end position="518"/>
    </location>
</feature>
<organism evidence="7 8">
    <name type="scientific">Entamoeba invadens IP1</name>
    <dbReference type="NCBI Taxonomy" id="370355"/>
    <lineage>
        <taxon>Eukaryota</taxon>
        <taxon>Amoebozoa</taxon>
        <taxon>Evosea</taxon>
        <taxon>Archamoebae</taxon>
        <taxon>Mastigamoebida</taxon>
        <taxon>Entamoebidae</taxon>
        <taxon>Entamoeba</taxon>
    </lineage>
</organism>
<feature type="binding site" evidence="4">
    <location>
        <position position="696"/>
    </location>
    <ligand>
        <name>ATP</name>
        <dbReference type="ChEBI" id="CHEBI:30616"/>
    </ligand>
</feature>
<keyword evidence="5" id="KW-0812">Transmembrane</keyword>
<evidence type="ECO:0000313" key="7">
    <source>
        <dbReference type="EMBL" id="ELP86978.1"/>
    </source>
</evidence>
<evidence type="ECO:0000256" key="4">
    <source>
        <dbReference type="PROSITE-ProRule" id="PRU10141"/>
    </source>
</evidence>
<dbReference type="OrthoDB" id="31359at2759"/>
<dbReference type="PROSITE" id="PS00108">
    <property type="entry name" value="PROTEIN_KINASE_ST"/>
    <property type="match status" value="1"/>
</dbReference>
<dbReference type="VEuPathDB" id="AmoebaDB:EIN_317470"/>
<keyword evidence="2 4" id="KW-0547">Nucleotide-binding</keyword>
<dbReference type="PANTHER" id="PTHR45756">
    <property type="entry name" value="PALMITOYLTRANSFERASE"/>
    <property type="match status" value="1"/>
</dbReference>
<keyword evidence="1" id="KW-0723">Serine/threonine-protein kinase</keyword>
<dbReference type="Gene3D" id="2.60.40.10">
    <property type="entry name" value="Immunoglobulins"/>
    <property type="match status" value="1"/>
</dbReference>
<dbReference type="KEGG" id="eiv:EIN_317470"/>
<keyword evidence="5" id="KW-1133">Transmembrane helix</keyword>
<dbReference type="PANTHER" id="PTHR45756:SF1">
    <property type="entry name" value="PROTEIN KINASE DOMAIN CONTAINING PROTEIN"/>
    <property type="match status" value="1"/>
</dbReference>
<dbReference type="InterPro" id="IPR000719">
    <property type="entry name" value="Prot_kinase_dom"/>
</dbReference>